<name>A0A4P2Q6L3_SORCE</name>
<evidence type="ECO:0000313" key="2">
    <source>
        <dbReference type="Proteomes" id="UP000295781"/>
    </source>
</evidence>
<dbReference type="RefSeq" id="WP_129351788.1">
    <property type="nucleotide sequence ID" value="NZ_CP012670.1"/>
</dbReference>
<dbReference type="OrthoDB" id="5458353at2"/>
<dbReference type="AlphaFoldDB" id="A0A4P2Q6L3"/>
<evidence type="ECO:0000313" key="1">
    <source>
        <dbReference type="EMBL" id="AUX25085.1"/>
    </source>
</evidence>
<proteinExistence type="predicted"/>
<dbReference type="Proteomes" id="UP000295781">
    <property type="component" value="Chromosome"/>
</dbReference>
<dbReference type="InterPro" id="IPR005358">
    <property type="entry name" value="Puta_zinc/iron-chelating_dom"/>
</dbReference>
<gene>
    <name evidence="1" type="ORF">SOCEGT47_056280</name>
</gene>
<reference evidence="1 2" key="1">
    <citation type="submission" date="2015-09" db="EMBL/GenBank/DDBJ databases">
        <title>Sorangium comparison.</title>
        <authorList>
            <person name="Zaburannyi N."/>
            <person name="Bunk B."/>
            <person name="Overmann J."/>
            <person name="Mueller R."/>
        </authorList>
    </citation>
    <scope>NUCLEOTIDE SEQUENCE [LARGE SCALE GENOMIC DNA]</scope>
    <source>
        <strain evidence="1 2">So ceGT47</strain>
    </source>
</reference>
<evidence type="ECO:0008006" key="3">
    <source>
        <dbReference type="Google" id="ProtNLM"/>
    </source>
</evidence>
<sequence>MSAYVVSRPIWRRFRPRYLARAAAHVRAGGHAAIVLPEERIDLLLSVDEAGKLTELGQWALLSIEQQRFRRVSEGPARGLATARVKRQYEGSVLDWCERDSVHPGTIRALSLDCLACGACCHDANVVLDGDDLARWRGAGRGDLAGRAYVRRARDGKITLRFAASGRCQHLGDDLRCAIYELRPDNCRAFVVGSEACLSAREETLGIRDGAPAEAELDEAEA</sequence>
<organism evidence="1 2">
    <name type="scientific">Sorangium cellulosum</name>
    <name type="common">Polyangium cellulosum</name>
    <dbReference type="NCBI Taxonomy" id="56"/>
    <lineage>
        <taxon>Bacteria</taxon>
        <taxon>Pseudomonadati</taxon>
        <taxon>Myxococcota</taxon>
        <taxon>Polyangia</taxon>
        <taxon>Polyangiales</taxon>
        <taxon>Polyangiaceae</taxon>
        <taxon>Sorangium</taxon>
    </lineage>
</organism>
<dbReference type="Pfam" id="PF03692">
    <property type="entry name" value="CxxCxxCC"/>
    <property type="match status" value="1"/>
</dbReference>
<protein>
    <recommendedName>
        <fullName evidence="3">YkgJ family cysteine cluster protein</fullName>
    </recommendedName>
</protein>
<dbReference type="EMBL" id="CP012670">
    <property type="protein sequence ID" value="AUX25085.1"/>
    <property type="molecule type" value="Genomic_DNA"/>
</dbReference>
<accession>A0A4P2Q6L3</accession>